<reference evidence="8 9" key="1">
    <citation type="submission" date="2024-02" db="EMBL/GenBank/DDBJ databases">
        <title>A novel Gemmatimonadota bacterium.</title>
        <authorList>
            <person name="Du Z.-J."/>
            <person name="Ye Y.-Q."/>
        </authorList>
    </citation>
    <scope>NUCLEOTIDE SEQUENCE [LARGE SCALE GENOMIC DNA]</scope>
    <source>
        <strain evidence="8 9">DH-20</strain>
    </source>
</reference>
<evidence type="ECO:0000256" key="5">
    <source>
        <dbReference type="SAM" id="Phobius"/>
    </source>
</evidence>
<evidence type="ECO:0000256" key="2">
    <source>
        <dbReference type="ARBA" id="ARBA00022692"/>
    </source>
</evidence>
<dbReference type="Pfam" id="PF03522">
    <property type="entry name" value="SLC12"/>
    <property type="match status" value="1"/>
</dbReference>
<gene>
    <name evidence="8" type="ORF">WI372_13235</name>
</gene>
<dbReference type="EMBL" id="JBBHLI010000008">
    <property type="protein sequence ID" value="MEK9501950.1"/>
    <property type="molecule type" value="Genomic_DNA"/>
</dbReference>
<feature type="transmembrane region" description="Helical" evidence="5">
    <location>
        <begin position="358"/>
        <end position="378"/>
    </location>
</feature>
<feature type="transmembrane region" description="Helical" evidence="5">
    <location>
        <begin position="59"/>
        <end position="84"/>
    </location>
</feature>
<evidence type="ECO:0000256" key="1">
    <source>
        <dbReference type="ARBA" id="ARBA00004141"/>
    </source>
</evidence>
<feature type="domain" description="Amino acid permease/ SLC12A" evidence="6">
    <location>
        <begin position="32"/>
        <end position="432"/>
    </location>
</feature>
<keyword evidence="9" id="KW-1185">Reference proteome</keyword>
<feature type="transmembrane region" description="Helical" evidence="5">
    <location>
        <begin position="207"/>
        <end position="228"/>
    </location>
</feature>
<feature type="transmembrane region" description="Helical" evidence="5">
    <location>
        <begin position="240"/>
        <end position="260"/>
    </location>
</feature>
<feature type="transmembrane region" description="Helical" evidence="5">
    <location>
        <begin position="167"/>
        <end position="187"/>
    </location>
</feature>
<comment type="caution">
    <text evidence="8">The sequence shown here is derived from an EMBL/GenBank/DDBJ whole genome shotgun (WGS) entry which is preliminary data.</text>
</comment>
<dbReference type="RefSeq" id="WP_405280834.1">
    <property type="nucleotide sequence ID" value="NZ_CP144380.1"/>
</dbReference>
<dbReference type="InterPro" id="IPR018491">
    <property type="entry name" value="SLC12_C"/>
</dbReference>
<dbReference type="InterPro" id="IPR004841">
    <property type="entry name" value="AA-permease/SLC12A_dom"/>
</dbReference>
<feature type="transmembrane region" description="Helical" evidence="5">
    <location>
        <begin position="141"/>
        <end position="160"/>
    </location>
</feature>
<dbReference type="Proteomes" id="UP001484239">
    <property type="component" value="Unassembled WGS sequence"/>
</dbReference>
<feature type="transmembrane region" description="Helical" evidence="5">
    <location>
        <begin position="280"/>
        <end position="304"/>
    </location>
</feature>
<name>A0ABU9EEM7_9BACT</name>
<dbReference type="PANTHER" id="PTHR11827:SF72">
    <property type="entry name" value="GH08340P"/>
    <property type="match status" value="1"/>
</dbReference>
<dbReference type="Pfam" id="PF00324">
    <property type="entry name" value="AA_permease"/>
    <property type="match status" value="1"/>
</dbReference>
<keyword evidence="4 5" id="KW-0472">Membrane</keyword>
<feature type="transmembrane region" description="Helical" evidence="5">
    <location>
        <begin position="399"/>
        <end position="431"/>
    </location>
</feature>
<keyword evidence="3 5" id="KW-1133">Transmembrane helix</keyword>
<sequence>MIDARSSSAHAPPPRATVVAGREGGLGTFGGVFTPSLLTILGVIMYLRFGWVVGNVGLVGTLVIVTLSTSITFLTGLSIAAIATDQRVRTGGAYYMISRSLGIETGGAVGIPLFLAQALSVALYTVGFAEAVVGAFPSFDARFVGIVTTVAVAALALVSARVAIRSQYIIMGAIALSLISLALGAPLDPANTEATAATLTEAREPFWAVFAVFFPAVTGIMAGVNMSGDLADPGRSIPKGTFAAIGVGYVIYMALPILLVTRADTASLLVDPLVMRRVSLWGDAILLGVWGATLSSAVGSILGAPRVLQALARDGVLPRSLQWLGNGSGADDTPRAGTLLTLGLALIAVWVGDLNLIAPVLTMFFLTTYGVLNVAAGVERFLGSPSYRPKFQVHWAISLLGAVGCIAVMLLINALATLAAAIVVLVVFVLLERQGLEATFGDVRRGVWMSLTRAGLLRIPSDSDPRNWRPHFLVLSGAPTRRWPLIALADGFTQSRGLLTVATVVPVDAVTAQRREAQEQGIREYLAKRGVQGLVRVVPAPDPFSGAERLVEYYGLGSLSPNTVLVGDTAREELRDRYCTMIERLHAARRNVVVVRDAESRGFGERRRVDIWWGGLQGNGSLLLILGYLLQSSLDWRGADVRMITVVPHEQARDRTLAHLQEVVHATRTGVRPVVEVADGRSFDTILHEVSSGSDLVLMGLQDPKTLGDAGFREYVEQMRRRTEGLPTTLFVLAGEEIVFREVLLRGD</sequence>
<evidence type="ECO:0000256" key="3">
    <source>
        <dbReference type="ARBA" id="ARBA00022989"/>
    </source>
</evidence>
<dbReference type="Gene3D" id="1.20.1740.10">
    <property type="entry name" value="Amino acid/polyamine transporter I"/>
    <property type="match status" value="1"/>
</dbReference>
<keyword evidence="2 5" id="KW-0812">Transmembrane</keyword>
<proteinExistence type="predicted"/>
<dbReference type="PANTHER" id="PTHR11827">
    <property type="entry name" value="SOLUTE CARRIER FAMILY 12, CATION COTRANSPORTERS"/>
    <property type="match status" value="1"/>
</dbReference>
<comment type="subcellular location">
    <subcellularLocation>
        <location evidence="1">Membrane</location>
        <topology evidence="1">Multi-pass membrane protein</topology>
    </subcellularLocation>
</comment>
<protein>
    <submittedName>
        <fullName evidence="8">Na-K-Cl cotransporter</fullName>
    </submittedName>
</protein>
<feature type="domain" description="SLC12A transporter C-terminal" evidence="7">
    <location>
        <begin position="483"/>
        <end position="597"/>
    </location>
</feature>
<feature type="transmembrane region" description="Helical" evidence="5">
    <location>
        <begin position="105"/>
        <end position="129"/>
    </location>
</feature>
<evidence type="ECO:0000313" key="9">
    <source>
        <dbReference type="Proteomes" id="UP001484239"/>
    </source>
</evidence>
<dbReference type="InterPro" id="IPR004842">
    <property type="entry name" value="SLC12A_fam"/>
</dbReference>
<feature type="transmembrane region" description="Helical" evidence="5">
    <location>
        <begin position="336"/>
        <end position="352"/>
    </location>
</feature>
<evidence type="ECO:0000256" key="4">
    <source>
        <dbReference type="ARBA" id="ARBA00023136"/>
    </source>
</evidence>
<organism evidence="8 9">
    <name type="scientific">Gaopeijia maritima</name>
    <dbReference type="NCBI Taxonomy" id="3119007"/>
    <lineage>
        <taxon>Bacteria</taxon>
        <taxon>Pseudomonadati</taxon>
        <taxon>Gemmatimonadota</taxon>
        <taxon>Longimicrobiia</taxon>
        <taxon>Gaopeijiales</taxon>
        <taxon>Gaopeijiaceae</taxon>
        <taxon>Gaopeijia</taxon>
    </lineage>
</organism>
<evidence type="ECO:0000313" key="8">
    <source>
        <dbReference type="EMBL" id="MEK9501950.1"/>
    </source>
</evidence>
<accession>A0ABU9EEM7</accession>
<evidence type="ECO:0000259" key="6">
    <source>
        <dbReference type="Pfam" id="PF00324"/>
    </source>
</evidence>
<feature type="transmembrane region" description="Helical" evidence="5">
    <location>
        <begin position="25"/>
        <end position="47"/>
    </location>
</feature>
<evidence type="ECO:0000259" key="7">
    <source>
        <dbReference type="Pfam" id="PF03522"/>
    </source>
</evidence>